<sequence length="59" mass="6993">MTRTSVKGAPRKRKQYKLTAYSYGDKKALLVYLHQVHSINDAINHWFGQLPRAEHRKRQ</sequence>
<reference evidence="1" key="1">
    <citation type="submission" date="2022-11" db="EMBL/GenBank/DDBJ databases">
        <authorList>
            <person name="Morgan W.R."/>
            <person name="Tartar A."/>
        </authorList>
    </citation>
    <scope>NUCLEOTIDE SEQUENCE</scope>
    <source>
        <strain evidence="1">ARSEF 373</strain>
    </source>
</reference>
<organism evidence="1 2">
    <name type="scientific">Lagenidium giganteum</name>
    <dbReference type="NCBI Taxonomy" id="4803"/>
    <lineage>
        <taxon>Eukaryota</taxon>
        <taxon>Sar</taxon>
        <taxon>Stramenopiles</taxon>
        <taxon>Oomycota</taxon>
        <taxon>Peronosporomycetes</taxon>
        <taxon>Pythiales</taxon>
        <taxon>Pythiaceae</taxon>
    </lineage>
</organism>
<gene>
    <name evidence="1" type="ORF">N0F65_007075</name>
</gene>
<dbReference type="AlphaFoldDB" id="A0AAV2YUA1"/>
<dbReference type="Proteomes" id="UP001146120">
    <property type="component" value="Unassembled WGS sequence"/>
</dbReference>
<protein>
    <submittedName>
        <fullName evidence="1">Uncharacterized protein</fullName>
    </submittedName>
</protein>
<reference evidence="1" key="2">
    <citation type="journal article" date="2023" name="Microbiol Resour">
        <title>Decontamination and Annotation of the Draft Genome Sequence of the Oomycete Lagenidium giganteum ARSEF 373.</title>
        <authorList>
            <person name="Morgan W.R."/>
            <person name="Tartar A."/>
        </authorList>
    </citation>
    <scope>NUCLEOTIDE SEQUENCE</scope>
    <source>
        <strain evidence="1">ARSEF 373</strain>
    </source>
</reference>
<evidence type="ECO:0000313" key="1">
    <source>
        <dbReference type="EMBL" id="DAZ96814.1"/>
    </source>
</evidence>
<name>A0AAV2YUA1_9STRA</name>
<keyword evidence="2" id="KW-1185">Reference proteome</keyword>
<evidence type="ECO:0000313" key="2">
    <source>
        <dbReference type="Proteomes" id="UP001146120"/>
    </source>
</evidence>
<dbReference type="EMBL" id="DAKRPA010000155">
    <property type="protein sequence ID" value="DAZ96814.1"/>
    <property type="molecule type" value="Genomic_DNA"/>
</dbReference>
<proteinExistence type="predicted"/>
<comment type="caution">
    <text evidence="1">The sequence shown here is derived from an EMBL/GenBank/DDBJ whole genome shotgun (WGS) entry which is preliminary data.</text>
</comment>
<accession>A0AAV2YUA1</accession>